<dbReference type="AlphaFoldDB" id="A0A7C9NID6"/>
<proteinExistence type="inferred from homology"/>
<accession>A0A7C9NID6</accession>
<comment type="caution">
    <text evidence="2">The sequence shown here is derived from an EMBL/GenBank/DDBJ whole genome shotgun (WGS) entry which is preliminary data.</text>
</comment>
<organism evidence="2 3">
    <name type="scientific">Herbidospora solisilvae</name>
    <dbReference type="NCBI Taxonomy" id="2696284"/>
    <lineage>
        <taxon>Bacteria</taxon>
        <taxon>Bacillati</taxon>
        <taxon>Actinomycetota</taxon>
        <taxon>Actinomycetes</taxon>
        <taxon>Streptosporangiales</taxon>
        <taxon>Streptosporangiaceae</taxon>
        <taxon>Herbidospora</taxon>
    </lineage>
</organism>
<sequence>MTRVVVLGGGLAGVLAAVALTRHADEVVVLETDHYPASPRPRRGLPQSHHNHVLVTGGIRALDRLLPGVVDDLLDAGAHRRNMPGDCLIFSGEGWFHRVRTEADLIACSRPLLDEVVRRHAGIEVVQGVTATGLTGDAGKVTGVHISAEIRRPGRGHAGRLAELRTTTGTPLSDLPQIARTGSVRADLVVDATGRRSQAPGWLAALGVSPVEEVSVPSGVSYATRLYEGPGDIPAVMVHPKYTPARGGTLFPIEGGRWIVTMTGDPPLDEAGFLAYARELRDPVIADLIAKAKPVGPIRPCHDTANRRRRFEDVTLPEGFLAVGDSVVTVNPVYSHGMSVAAMTAVRIAEEGPSQRAVAEVADRSWRMAVAAPRKGGDAKVGRAMLSSPGLAAELFHGQALIPAVRDHHAVFRAMVDDPVEPLTAEQAISQFAWAR</sequence>
<dbReference type="PANTHER" id="PTHR43747:SF1">
    <property type="entry name" value="SLR1998 PROTEIN"/>
    <property type="match status" value="1"/>
</dbReference>
<comment type="similarity">
    <text evidence="1">Belongs to the flavin-dependent halogenase family. Bacterial tryptophan halogenase subfamily.</text>
</comment>
<gene>
    <name evidence="2" type="ORF">GT755_19225</name>
</gene>
<dbReference type="SUPFAM" id="SSF51905">
    <property type="entry name" value="FAD/NAD(P)-binding domain"/>
    <property type="match status" value="1"/>
</dbReference>
<dbReference type="RefSeq" id="WP_161481039.1">
    <property type="nucleotide sequence ID" value="NZ_WXEW01000005.1"/>
</dbReference>
<dbReference type="InterPro" id="IPR050816">
    <property type="entry name" value="Flavin-dep_Halogenase_NPB"/>
</dbReference>
<dbReference type="PANTHER" id="PTHR43747">
    <property type="entry name" value="FAD-BINDING PROTEIN"/>
    <property type="match status" value="1"/>
</dbReference>
<reference evidence="2 3" key="1">
    <citation type="submission" date="2020-01" db="EMBL/GenBank/DDBJ databases">
        <title>Herbidospora sp. NEAU-GS84 nov., a novel actinomycete isolated from soil.</title>
        <authorList>
            <person name="Han L."/>
        </authorList>
    </citation>
    <scope>NUCLEOTIDE SEQUENCE [LARGE SCALE GENOMIC DNA]</scope>
    <source>
        <strain evidence="2 3">NEAU-GS84</strain>
    </source>
</reference>
<dbReference type="EMBL" id="WXEW01000005">
    <property type="protein sequence ID" value="NAS23818.1"/>
    <property type="molecule type" value="Genomic_DNA"/>
</dbReference>
<evidence type="ECO:0008006" key="4">
    <source>
        <dbReference type="Google" id="ProtNLM"/>
    </source>
</evidence>
<evidence type="ECO:0000313" key="2">
    <source>
        <dbReference type="EMBL" id="NAS23818.1"/>
    </source>
</evidence>
<evidence type="ECO:0000313" key="3">
    <source>
        <dbReference type="Proteomes" id="UP000479526"/>
    </source>
</evidence>
<evidence type="ECO:0000256" key="1">
    <source>
        <dbReference type="ARBA" id="ARBA00038396"/>
    </source>
</evidence>
<dbReference type="InterPro" id="IPR036188">
    <property type="entry name" value="FAD/NAD-bd_sf"/>
</dbReference>
<dbReference type="Gene3D" id="3.50.50.60">
    <property type="entry name" value="FAD/NAD(P)-binding domain"/>
    <property type="match status" value="1"/>
</dbReference>
<protein>
    <recommendedName>
        <fullName evidence="4">FAD-dependent oxidoreductase</fullName>
    </recommendedName>
</protein>
<dbReference type="Proteomes" id="UP000479526">
    <property type="component" value="Unassembled WGS sequence"/>
</dbReference>
<name>A0A7C9NID6_9ACTN</name>
<keyword evidence="3" id="KW-1185">Reference proteome</keyword>